<sequence length="52" mass="6090">MNWPNYRRDVAVWTSPGTAMDLPWNQLKRHSASSDKKKISPLSLKVRHLLMK</sequence>
<reference evidence="1" key="1">
    <citation type="submission" date="2014-11" db="EMBL/GenBank/DDBJ databases">
        <authorList>
            <person name="Amaro Gonzalez C."/>
        </authorList>
    </citation>
    <scope>NUCLEOTIDE SEQUENCE</scope>
</reference>
<evidence type="ECO:0000313" key="1">
    <source>
        <dbReference type="EMBL" id="JAH53895.1"/>
    </source>
</evidence>
<dbReference type="EMBL" id="GBXM01054682">
    <property type="protein sequence ID" value="JAH53895.1"/>
    <property type="molecule type" value="Transcribed_RNA"/>
</dbReference>
<organism evidence="1">
    <name type="scientific">Anguilla anguilla</name>
    <name type="common">European freshwater eel</name>
    <name type="synonym">Muraena anguilla</name>
    <dbReference type="NCBI Taxonomy" id="7936"/>
    <lineage>
        <taxon>Eukaryota</taxon>
        <taxon>Metazoa</taxon>
        <taxon>Chordata</taxon>
        <taxon>Craniata</taxon>
        <taxon>Vertebrata</taxon>
        <taxon>Euteleostomi</taxon>
        <taxon>Actinopterygii</taxon>
        <taxon>Neopterygii</taxon>
        <taxon>Teleostei</taxon>
        <taxon>Anguilliformes</taxon>
        <taxon>Anguillidae</taxon>
        <taxon>Anguilla</taxon>
    </lineage>
</organism>
<accession>A0A0E9TM18</accession>
<protein>
    <submittedName>
        <fullName evidence="1">Uncharacterized protein</fullName>
    </submittedName>
</protein>
<name>A0A0E9TM18_ANGAN</name>
<reference evidence="1" key="2">
    <citation type="journal article" date="2015" name="Fish Shellfish Immunol.">
        <title>Early steps in the European eel (Anguilla anguilla)-Vibrio vulnificus interaction in the gills: Role of the RtxA13 toxin.</title>
        <authorList>
            <person name="Callol A."/>
            <person name="Pajuelo D."/>
            <person name="Ebbesson L."/>
            <person name="Teles M."/>
            <person name="MacKenzie S."/>
            <person name="Amaro C."/>
        </authorList>
    </citation>
    <scope>NUCLEOTIDE SEQUENCE</scope>
</reference>
<proteinExistence type="predicted"/>
<dbReference type="AlphaFoldDB" id="A0A0E9TM18"/>